<evidence type="ECO:0000256" key="1">
    <source>
        <dbReference type="ARBA" id="ARBA00022679"/>
    </source>
</evidence>
<evidence type="ECO:0000313" key="3">
    <source>
        <dbReference type="EMBL" id="PSL32964.1"/>
    </source>
</evidence>
<dbReference type="AlphaFoldDB" id="A0A2P8GG48"/>
<proteinExistence type="predicted"/>
<name>A0A2P8GG48_9BACL</name>
<comment type="caution">
    <text evidence="3">The sequence shown here is derived from an EMBL/GenBank/DDBJ whole genome shotgun (WGS) entry which is preliminary data.</text>
</comment>
<gene>
    <name evidence="3" type="ORF">B0H99_11074</name>
</gene>
<organism evidence="3 4">
    <name type="scientific">Planomicrobium soli</name>
    <dbReference type="NCBI Taxonomy" id="1176648"/>
    <lineage>
        <taxon>Bacteria</taxon>
        <taxon>Bacillati</taxon>
        <taxon>Bacillota</taxon>
        <taxon>Bacilli</taxon>
        <taxon>Bacillales</taxon>
        <taxon>Caryophanaceae</taxon>
        <taxon>Planomicrobium</taxon>
    </lineage>
</organism>
<dbReference type="Proteomes" id="UP000242682">
    <property type="component" value="Unassembled WGS sequence"/>
</dbReference>
<dbReference type="EMBL" id="PYAT01000010">
    <property type="protein sequence ID" value="PSL32964.1"/>
    <property type="molecule type" value="Genomic_DNA"/>
</dbReference>
<dbReference type="Pfam" id="PF13427">
    <property type="entry name" value="AadA_C"/>
    <property type="match status" value="1"/>
</dbReference>
<evidence type="ECO:0000259" key="2">
    <source>
        <dbReference type="Pfam" id="PF13427"/>
    </source>
</evidence>
<dbReference type="GO" id="GO:0016740">
    <property type="term" value="F:transferase activity"/>
    <property type="evidence" value="ECO:0007669"/>
    <property type="project" value="UniProtKB-KW"/>
</dbReference>
<dbReference type="InterPro" id="IPR025184">
    <property type="entry name" value="AadA_C"/>
</dbReference>
<sequence length="88" mass="10273">MSYAWDTCSSELKKFISDSLRKIQSIITSKQKAGIWGRSNPPKRFHAIIRQASEAYETEKSAAIFSESDLNRIRDYFKKSIEDQLRRI</sequence>
<keyword evidence="4" id="KW-1185">Reference proteome</keyword>
<protein>
    <submittedName>
        <fullName evidence="3">Uncharacterized protein DUF4111</fullName>
    </submittedName>
</protein>
<feature type="domain" description="Adenylyltransferase AadA C-terminal" evidence="2">
    <location>
        <begin position="24"/>
        <end position="78"/>
    </location>
</feature>
<reference evidence="3 4" key="1">
    <citation type="submission" date="2018-03" db="EMBL/GenBank/DDBJ databases">
        <title>Genomic Encyclopedia of Type Strains, Phase III (KMG-III): the genomes of soil and plant-associated and newly described type strains.</title>
        <authorList>
            <person name="Whitman W."/>
        </authorList>
    </citation>
    <scope>NUCLEOTIDE SEQUENCE [LARGE SCALE GENOMIC DNA]</scope>
    <source>
        <strain evidence="3 4">CGMCC 1.12259</strain>
    </source>
</reference>
<keyword evidence="1" id="KW-0808">Transferase</keyword>
<accession>A0A2P8GG48</accession>
<evidence type="ECO:0000313" key="4">
    <source>
        <dbReference type="Proteomes" id="UP000242682"/>
    </source>
</evidence>